<sequence>MAATRRAMAAGAVVLLTGSLLGSPTATASTAPEPTTVAKKLVSPLSMVVAGDGTAYVAQNFAGLLTAVAPGAEPEVVFAAKKGTEVGAVSENGGAVQFATTKGAKTALWSMRPGAKPTKVADLSAYEADHNPDADVSYGIVGGLDAACAAQMPPEVPASYTGIVESHPYGSTVHKGTTYVADAAGNTILSVKPNGKVKTLAVLPPVPVVITAEAAAANKLPACTVGKTFNFEPVPTDVEVGKGGWLYVTLLPGGPEDGSTGAQGRLVKVKVKTGKVREVASGFAGATGVAVADNGDIYVAQLFGGQVSRIKAGRTTAKPYAEVMMPAAVEWADGDLFVSAQVLSEKPKGVVLRY</sequence>
<evidence type="ECO:0000313" key="2">
    <source>
        <dbReference type="EMBL" id="MBD3924853.1"/>
    </source>
</evidence>
<dbReference type="SUPFAM" id="SSF63829">
    <property type="entry name" value="Calcium-dependent phosphotriesterase"/>
    <property type="match status" value="1"/>
</dbReference>
<accession>A0ABR8N9N2</accession>
<dbReference type="RefSeq" id="WP_191194579.1">
    <property type="nucleotide sequence ID" value="NZ_JACXYZ010000001.1"/>
</dbReference>
<dbReference type="NCBIfam" id="NF033206">
    <property type="entry name" value="ScyE_fam"/>
    <property type="match status" value="1"/>
</dbReference>
<proteinExistence type="predicted"/>
<dbReference type="Gene3D" id="2.120.10.30">
    <property type="entry name" value="TolB, C-terminal domain"/>
    <property type="match status" value="1"/>
</dbReference>
<evidence type="ECO:0000256" key="1">
    <source>
        <dbReference type="SAM" id="SignalP"/>
    </source>
</evidence>
<evidence type="ECO:0000313" key="3">
    <source>
        <dbReference type="Proteomes" id="UP000618818"/>
    </source>
</evidence>
<feature type="signal peptide" evidence="1">
    <location>
        <begin position="1"/>
        <end position="28"/>
    </location>
</feature>
<dbReference type="InterPro" id="IPR011042">
    <property type="entry name" value="6-blade_b-propeller_TolB-like"/>
</dbReference>
<name>A0ABR8N9N2_9ACTN</name>
<dbReference type="Proteomes" id="UP000618818">
    <property type="component" value="Unassembled WGS sequence"/>
</dbReference>
<gene>
    <name evidence="2" type="ORF">IEZ26_09510</name>
</gene>
<dbReference type="EMBL" id="JACXYZ010000001">
    <property type="protein sequence ID" value="MBD3924853.1"/>
    <property type="molecule type" value="Genomic_DNA"/>
</dbReference>
<reference evidence="2 3" key="1">
    <citation type="submission" date="2020-09" db="EMBL/GenBank/DDBJ databases">
        <title>novel species in genus Nocardioides.</title>
        <authorList>
            <person name="Zhang G."/>
        </authorList>
    </citation>
    <scope>NUCLEOTIDE SEQUENCE [LARGE SCALE GENOMIC DNA]</scope>
    <source>
        <strain evidence="2 3">KCTC 39551</strain>
    </source>
</reference>
<keyword evidence="1" id="KW-0732">Signal</keyword>
<dbReference type="InterPro" id="IPR048031">
    <property type="entry name" value="ScyD/ScyE-like"/>
</dbReference>
<organism evidence="2 3">
    <name type="scientific">Nocardioides cavernae</name>
    <dbReference type="NCBI Taxonomy" id="1921566"/>
    <lineage>
        <taxon>Bacteria</taxon>
        <taxon>Bacillati</taxon>
        <taxon>Actinomycetota</taxon>
        <taxon>Actinomycetes</taxon>
        <taxon>Propionibacteriales</taxon>
        <taxon>Nocardioidaceae</taxon>
        <taxon>Nocardioides</taxon>
    </lineage>
</organism>
<protein>
    <submittedName>
        <fullName evidence="2">ScyD/ScyE family protein</fullName>
    </submittedName>
</protein>
<comment type="caution">
    <text evidence="2">The sequence shown here is derived from an EMBL/GenBank/DDBJ whole genome shotgun (WGS) entry which is preliminary data.</text>
</comment>
<keyword evidence="3" id="KW-1185">Reference proteome</keyword>
<feature type="chain" id="PRO_5047445702" evidence="1">
    <location>
        <begin position="29"/>
        <end position="354"/>
    </location>
</feature>